<gene>
    <name evidence="1" type="ORF">LX83_006863</name>
</gene>
<keyword evidence="2" id="KW-1185">Reference proteome</keyword>
<name>A0AAE3GM22_9PSEU</name>
<comment type="caution">
    <text evidence="1">The sequence shown here is derived from an EMBL/GenBank/DDBJ whole genome shotgun (WGS) entry which is preliminary data.</text>
</comment>
<dbReference type="Gene3D" id="3.40.50.150">
    <property type="entry name" value="Vaccinia Virus protein VP39"/>
    <property type="match status" value="1"/>
</dbReference>
<sequence length="279" mass="30732">MINSRYAASMVNRDHWIPRNIDLVTPSSARLYDYYLGGSNNFAADRELARKVLAVAPQIRATALANRAFLRRAVRYLVAAGIRQFLDIGAGIPTVGNTHQIAQQLDPDIRVVYVDNEPVAVAHSELLLSDEPNAEIVEADFRDPAGVLDARETRALLDFDQPIGLLLCAVLHYVPDADRPAEILASYREALAPGSHVAITHITGDDQPDALREVAELYATSQNPGQPRSRDEFTALFAGFEVVEPGVVYLDQWRPERPEDVGEHPERSLAYGAVGRLVS</sequence>
<evidence type="ECO:0000313" key="2">
    <source>
        <dbReference type="Proteomes" id="UP001206128"/>
    </source>
</evidence>
<accession>A0AAE3GM22</accession>
<dbReference type="InterPro" id="IPR006764">
    <property type="entry name" value="SAM_dep_MeTrfase_SAV2177_type"/>
</dbReference>
<evidence type="ECO:0000313" key="1">
    <source>
        <dbReference type="EMBL" id="MCP2169977.1"/>
    </source>
</evidence>
<dbReference type="AlphaFoldDB" id="A0AAE3GM22"/>
<dbReference type="SUPFAM" id="SSF53335">
    <property type="entry name" value="S-adenosyl-L-methionine-dependent methyltransferases"/>
    <property type="match status" value="1"/>
</dbReference>
<dbReference type="Pfam" id="PF04672">
    <property type="entry name" value="Methyltransf_19"/>
    <property type="match status" value="1"/>
</dbReference>
<proteinExistence type="predicted"/>
<organism evidence="1 2">
    <name type="scientific">Goodfellowiella coeruleoviolacea</name>
    <dbReference type="NCBI Taxonomy" id="334858"/>
    <lineage>
        <taxon>Bacteria</taxon>
        <taxon>Bacillati</taxon>
        <taxon>Actinomycetota</taxon>
        <taxon>Actinomycetes</taxon>
        <taxon>Pseudonocardiales</taxon>
        <taxon>Pseudonocardiaceae</taxon>
        <taxon>Goodfellowiella</taxon>
    </lineage>
</organism>
<keyword evidence="1" id="KW-0489">Methyltransferase</keyword>
<reference evidence="1" key="1">
    <citation type="submission" date="2022-06" db="EMBL/GenBank/DDBJ databases">
        <title>Genomic Encyclopedia of Archaeal and Bacterial Type Strains, Phase II (KMG-II): from individual species to whole genera.</title>
        <authorList>
            <person name="Goeker M."/>
        </authorList>
    </citation>
    <scope>NUCLEOTIDE SEQUENCE</scope>
    <source>
        <strain evidence="1">DSM 43935</strain>
    </source>
</reference>
<dbReference type="EMBL" id="JAMTCK010000022">
    <property type="protein sequence ID" value="MCP2169977.1"/>
    <property type="molecule type" value="Genomic_DNA"/>
</dbReference>
<dbReference type="PIRSF" id="PIRSF017393">
    <property type="entry name" value="MTase_SAV2177"/>
    <property type="match status" value="1"/>
</dbReference>
<dbReference type="Proteomes" id="UP001206128">
    <property type="component" value="Unassembled WGS sequence"/>
</dbReference>
<dbReference type="InterPro" id="IPR029063">
    <property type="entry name" value="SAM-dependent_MTases_sf"/>
</dbReference>
<dbReference type="GO" id="GO:0008168">
    <property type="term" value="F:methyltransferase activity"/>
    <property type="evidence" value="ECO:0007669"/>
    <property type="project" value="UniProtKB-KW"/>
</dbReference>
<protein>
    <submittedName>
        <fullName evidence="1">S-adenosyl methyltransferase</fullName>
    </submittedName>
</protein>
<dbReference type="GO" id="GO:0032259">
    <property type="term" value="P:methylation"/>
    <property type="evidence" value="ECO:0007669"/>
    <property type="project" value="UniProtKB-KW"/>
</dbReference>
<keyword evidence="1" id="KW-0808">Transferase</keyword>